<dbReference type="AlphaFoldDB" id="A0A1S0TVU3"/>
<dbReference type="GeneID" id="9944814"/>
<dbReference type="RefSeq" id="XP_020302347.1">
    <property type="nucleotide sequence ID" value="XM_020447418.1"/>
</dbReference>
<gene>
    <name evidence="1" type="ORF">LOAG_07397</name>
</gene>
<dbReference type="PANTHER" id="PTHR34401">
    <property type="entry name" value="PROTEIN CBG12388-RELATED"/>
    <property type="match status" value="1"/>
</dbReference>
<evidence type="ECO:0000313" key="1">
    <source>
        <dbReference type="EMBL" id="EFO21093.2"/>
    </source>
</evidence>
<proteinExistence type="predicted"/>
<reference evidence="1" key="1">
    <citation type="submission" date="2012-04" db="EMBL/GenBank/DDBJ databases">
        <title>The Genome Sequence of Loa loa.</title>
        <authorList>
            <consortium name="The Broad Institute Genome Sequencing Platform"/>
            <consortium name="Broad Institute Genome Sequencing Center for Infectious Disease"/>
            <person name="Nutman T.B."/>
            <person name="Fink D.L."/>
            <person name="Russ C."/>
            <person name="Young S."/>
            <person name="Zeng Q."/>
            <person name="Gargeya S."/>
            <person name="Alvarado L."/>
            <person name="Berlin A."/>
            <person name="Chapman S.B."/>
            <person name="Chen Z."/>
            <person name="Freedman E."/>
            <person name="Gellesch M."/>
            <person name="Goldberg J."/>
            <person name="Griggs A."/>
            <person name="Gujja S."/>
            <person name="Heilman E.R."/>
            <person name="Heiman D."/>
            <person name="Howarth C."/>
            <person name="Mehta T."/>
            <person name="Neiman D."/>
            <person name="Pearson M."/>
            <person name="Roberts A."/>
            <person name="Saif S."/>
            <person name="Shea T."/>
            <person name="Shenoy N."/>
            <person name="Sisk P."/>
            <person name="Stolte C."/>
            <person name="Sykes S."/>
            <person name="White J."/>
            <person name="Yandava C."/>
            <person name="Haas B."/>
            <person name="Henn M.R."/>
            <person name="Nusbaum C."/>
            <person name="Birren B."/>
        </authorList>
    </citation>
    <scope>NUCLEOTIDE SEQUENCE [LARGE SCALE GENOMIC DNA]</scope>
</reference>
<dbReference type="EMBL" id="JH712366">
    <property type="protein sequence ID" value="EFO21093.2"/>
    <property type="molecule type" value="Genomic_DNA"/>
</dbReference>
<protein>
    <submittedName>
        <fullName evidence="1">Uncharacterized protein</fullName>
    </submittedName>
</protein>
<dbReference type="PANTHER" id="PTHR34401:SF6">
    <property type="entry name" value="DUF19 DOMAIN-CONTAINING PROTEIN"/>
    <property type="match status" value="1"/>
</dbReference>
<dbReference type="FunCoup" id="A0A1S0TVU3">
    <property type="interactions" value="247"/>
</dbReference>
<dbReference type="CTD" id="9944814"/>
<accession>A0A1S0TVU3</accession>
<name>A0A1S0TVU3_LOALO</name>
<dbReference type="OrthoDB" id="5774418at2759"/>
<dbReference type="OMA" id="CECATKA"/>
<organism evidence="1">
    <name type="scientific">Loa loa</name>
    <name type="common">Eye worm</name>
    <name type="synonym">Filaria loa</name>
    <dbReference type="NCBI Taxonomy" id="7209"/>
    <lineage>
        <taxon>Eukaryota</taxon>
        <taxon>Metazoa</taxon>
        <taxon>Ecdysozoa</taxon>
        <taxon>Nematoda</taxon>
        <taxon>Chromadorea</taxon>
        <taxon>Rhabditida</taxon>
        <taxon>Spirurina</taxon>
        <taxon>Spiruromorpha</taxon>
        <taxon>Filarioidea</taxon>
        <taxon>Onchocercidae</taxon>
        <taxon>Loa</taxon>
    </lineage>
</organism>
<dbReference type="InParanoid" id="A0A1S0TVU3"/>
<sequence>MFFSFYSDISILFLLYCILIQIDRINFLRAENTQLIQTNETIRECWCEEENICIKELELKLQKCVDKCWKQDAIKITTRPDDLRQCFVQQKPIADRLVTCIKSNIKCCADSKYGPQIPKQDIRKIINLTGEKLEEAKNKIIQNPTLQSIQNVLDVVLEIGKCVKDCFMEGDGLEECFERYTCQPCIHVNQMHGTARRCIRHIGWRRAAKELCNCTIKAGVR</sequence>
<dbReference type="KEGG" id="loa:LOAG_07397"/>